<keyword evidence="2" id="KW-0175">Coiled coil</keyword>
<protein>
    <submittedName>
        <fullName evidence="4">Nucleoid-associated protein Hhal_0231</fullName>
    </submittedName>
</protein>
<dbReference type="EMBL" id="CAXAMM010037909">
    <property type="protein sequence ID" value="CAK9077913.1"/>
    <property type="molecule type" value="Genomic_DNA"/>
</dbReference>
<keyword evidence="1" id="KW-0238">DNA-binding</keyword>
<dbReference type="Gene3D" id="3.30.1310.10">
    <property type="entry name" value="Nucleoid-associated protein YbaB-like domain"/>
    <property type="match status" value="1"/>
</dbReference>
<dbReference type="PANTHER" id="PTHR33449:SF1">
    <property type="entry name" value="NUCLEOID-ASSOCIATED PROTEIN YBAB"/>
    <property type="match status" value="1"/>
</dbReference>
<dbReference type="InterPro" id="IPR036894">
    <property type="entry name" value="YbaB-like_sf"/>
</dbReference>
<dbReference type="Pfam" id="PF02575">
    <property type="entry name" value="YbaB_DNA_bd"/>
    <property type="match status" value="1"/>
</dbReference>
<evidence type="ECO:0000313" key="4">
    <source>
        <dbReference type="EMBL" id="CAK9077913.1"/>
    </source>
</evidence>
<dbReference type="SUPFAM" id="SSF82607">
    <property type="entry name" value="YbaB-like"/>
    <property type="match status" value="1"/>
</dbReference>
<reference evidence="4 5" key="1">
    <citation type="submission" date="2024-02" db="EMBL/GenBank/DDBJ databases">
        <authorList>
            <person name="Chen Y."/>
            <person name="Shah S."/>
            <person name="Dougan E. K."/>
            <person name="Thang M."/>
            <person name="Chan C."/>
        </authorList>
    </citation>
    <scope>NUCLEOTIDE SEQUENCE [LARGE SCALE GENOMIC DNA]</scope>
</reference>
<keyword evidence="5" id="KW-1185">Reference proteome</keyword>
<gene>
    <name evidence="4" type="ORF">SCF082_LOCUS37337</name>
</gene>
<dbReference type="Proteomes" id="UP001642464">
    <property type="component" value="Unassembled WGS sequence"/>
</dbReference>
<evidence type="ECO:0000256" key="2">
    <source>
        <dbReference type="SAM" id="Coils"/>
    </source>
</evidence>
<evidence type="ECO:0000256" key="1">
    <source>
        <dbReference type="ARBA" id="ARBA00023125"/>
    </source>
</evidence>
<accession>A0ABP0PQP5</accession>
<dbReference type="InterPro" id="IPR004401">
    <property type="entry name" value="YbaB/EbfC"/>
</dbReference>
<evidence type="ECO:0000313" key="5">
    <source>
        <dbReference type="Proteomes" id="UP001642464"/>
    </source>
</evidence>
<proteinExistence type="predicted"/>
<evidence type="ECO:0000256" key="3">
    <source>
        <dbReference type="SAM" id="Phobius"/>
    </source>
</evidence>
<organism evidence="4 5">
    <name type="scientific">Durusdinium trenchii</name>
    <dbReference type="NCBI Taxonomy" id="1381693"/>
    <lineage>
        <taxon>Eukaryota</taxon>
        <taxon>Sar</taxon>
        <taxon>Alveolata</taxon>
        <taxon>Dinophyceae</taxon>
        <taxon>Suessiales</taxon>
        <taxon>Symbiodiniaceae</taxon>
        <taxon>Durusdinium</taxon>
    </lineage>
</organism>
<dbReference type="PANTHER" id="PTHR33449">
    <property type="entry name" value="NUCLEOID-ASSOCIATED PROTEIN YBAB"/>
    <property type="match status" value="1"/>
</dbReference>
<name>A0ABP0PQP5_9DINO</name>
<keyword evidence="3" id="KW-0472">Membrane</keyword>
<keyword evidence="3" id="KW-0812">Transmembrane</keyword>
<keyword evidence="3" id="KW-1133">Transmembrane helix</keyword>
<dbReference type="PROSITE" id="PS51257">
    <property type="entry name" value="PROKAR_LIPOPROTEIN"/>
    <property type="match status" value="1"/>
</dbReference>
<feature type="transmembrane region" description="Helical" evidence="3">
    <location>
        <begin position="12"/>
        <end position="29"/>
    </location>
</feature>
<feature type="coiled-coil region" evidence="2">
    <location>
        <begin position="102"/>
        <end position="129"/>
    </location>
</feature>
<comment type="caution">
    <text evidence="4">The sequence shown here is derived from an EMBL/GenBank/DDBJ whole genome shotgun (WGS) entry which is preliminary data.</text>
</comment>
<sequence length="216" mass="23011">MAPKKSGLIKNVILLLIIVACAGGVWYFLTQQGGTMNEAEAQEWFRSGEMAQEGLDLEGVKARLGHDSPQDMGEGRHRFDMAHVNSSNTCVVFDQMRALGAITSLMKDRQRLADAAERVKDRLESARVQGSAGEGAIVVTVSGAMKVIGVHIEPAMATAFSADKASQLLAQDLIAQATNDAMGKAQSLAREVVAEEARELGLPEELTSQMGGPLSS</sequence>
<feature type="non-terminal residue" evidence="4">
    <location>
        <position position="216"/>
    </location>
</feature>